<keyword evidence="1" id="KW-0812">Transmembrane</keyword>
<proteinExistence type="predicted"/>
<organism evidence="2 3">
    <name type="scientific">Xenorhabdus bovienii str. feltiae Moldova</name>
    <dbReference type="NCBI Taxonomy" id="1398200"/>
    <lineage>
        <taxon>Bacteria</taxon>
        <taxon>Pseudomonadati</taxon>
        <taxon>Pseudomonadota</taxon>
        <taxon>Gammaproteobacteria</taxon>
        <taxon>Enterobacterales</taxon>
        <taxon>Morganellaceae</taxon>
        <taxon>Xenorhabdus</taxon>
    </lineage>
</organism>
<comment type="caution">
    <text evidence="2">The sequence shown here is derived from an EMBL/GenBank/DDBJ whole genome shotgun (WGS) entry which is preliminary data.</text>
</comment>
<accession>A0A077NQA1</accession>
<evidence type="ECO:0000313" key="2">
    <source>
        <dbReference type="EMBL" id="CDG99871.1"/>
    </source>
</evidence>
<protein>
    <submittedName>
        <fullName evidence="2">Uncharacterized protein</fullName>
    </submittedName>
</protein>
<dbReference type="Proteomes" id="UP000028487">
    <property type="component" value="Unassembled WGS sequence"/>
</dbReference>
<keyword evidence="1" id="KW-1133">Transmembrane helix</keyword>
<dbReference type="AlphaFoldDB" id="A0A077NQA1"/>
<keyword evidence="1" id="KW-0472">Membrane</keyword>
<evidence type="ECO:0000256" key="1">
    <source>
        <dbReference type="SAM" id="Phobius"/>
    </source>
</evidence>
<dbReference type="RefSeq" id="WP_038222972.1">
    <property type="nucleotide sequence ID" value="NZ_CAWLWD010000114.1"/>
</dbReference>
<feature type="transmembrane region" description="Helical" evidence="1">
    <location>
        <begin position="21"/>
        <end position="40"/>
    </location>
</feature>
<feature type="transmembrane region" description="Helical" evidence="1">
    <location>
        <begin position="46"/>
        <end position="63"/>
    </location>
</feature>
<gene>
    <name evidence="2" type="ORF">XBFM1_1260020</name>
</gene>
<dbReference type="Gene3D" id="1.20.120.1780">
    <property type="entry name" value="UbiA prenyltransferase"/>
    <property type="match status" value="1"/>
</dbReference>
<sequence length="96" mass="10115">MADDTRLGLKSTAILFGRSGKACIGLFYALAAASWAVGGWLLGMSMPYAVGMVIVIIAAHLAWQPSQERGFSYEMCRGVLGFSRPGTLIAMAAKTG</sequence>
<evidence type="ECO:0000313" key="3">
    <source>
        <dbReference type="Proteomes" id="UP000028487"/>
    </source>
</evidence>
<dbReference type="HOGENOM" id="CLU_2358980_0_0_6"/>
<dbReference type="EMBL" id="CBSV010000031">
    <property type="protein sequence ID" value="CDG99871.1"/>
    <property type="molecule type" value="Genomic_DNA"/>
</dbReference>
<name>A0A077NQA1_XENBV</name>
<reference evidence="2" key="1">
    <citation type="submission" date="2013-07" db="EMBL/GenBank/DDBJ databases">
        <title>Sub-species coevolution in mutualistic symbiosis.</title>
        <authorList>
            <person name="Murfin K."/>
            <person name="Klassen J."/>
            <person name="Lee M."/>
            <person name="Forst S."/>
            <person name="Stock P."/>
            <person name="Goodrich-Blair H."/>
        </authorList>
    </citation>
    <scope>NUCLEOTIDE SEQUENCE [LARGE SCALE GENOMIC DNA]</scope>
    <source>
        <strain evidence="2">Feltiae Moldova</strain>
    </source>
</reference>